<accession>A0ABY7NNP7</accession>
<dbReference type="EMBL" id="CP115174">
    <property type="protein sequence ID" value="WBO22983.1"/>
    <property type="molecule type" value="Genomic_DNA"/>
</dbReference>
<gene>
    <name evidence="2" type="ORF">PBT88_02245</name>
</gene>
<dbReference type="Proteomes" id="UP001210865">
    <property type="component" value="Chromosome"/>
</dbReference>
<organism evidence="2 3">
    <name type="scientific">Sphingomonas abietis</name>
    <dbReference type="NCBI Taxonomy" id="3012344"/>
    <lineage>
        <taxon>Bacteria</taxon>
        <taxon>Pseudomonadati</taxon>
        <taxon>Pseudomonadota</taxon>
        <taxon>Alphaproteobacteria</taxon>
        <taxon>Sphingomonadales</taxon>
        <taxon>Sphingomonadaceae</taxon>
        <taxon>Sphingomonas</taxon>
    </lineage>
</organism>
<keyword evidence="1" id="KW-1133">Transmembrane helix</keyword>
<dbReference type="RefSeq" id="WP_270077620.1">
    <property type="nucleotide sequence ID" value="NZ_CP115174.1"/>
</dbReference>
<name>A0ABY7NNP7_9SPHN</name>
<reference evidence="2 3" key="1">
    <citation type="submission" date="2022-12" db="EMBL/GenBank/DDBJ databases">
        <title>Sphingomonas abieness sp. nov., an endophytic bacterium isolated from Abies koreana.</title>
        <authorList>
            <person name="Jiang L."/>
            <person name="Lee J."/>
        </authorList>
    </citation>
    <scope>NUCLEOTIDE SEQUENCE [LARGE SCALE GENOMIC DNA]</scope>
    <source>
        <strain evidence="3">PAMB 00755</strain>
    </source>
</reference>
<feature type="transmembrane region" description="Helical" evidence="1">
    <location>
        <begin position="38"/>
        <end position="62"/>
    </location>
</feature>
<feature type="transmembrane region" description="Helical" evidence="1">
    <location>
        <begin position="104"/>
        <end position="122"/>
    </location>
</feature>
<sequence>MATQIVRMIAAWLFTNFAFVIGYSAWKGQGVTRLSDGLLGIGLIVGLPMLLFAGVTALPLAFLVQRFFQPTVGAIFFPFLIGGIAWLLTYFLSSGGWRGAHQAVFLFAFVLGLSWSLLGFIIPRSN</sequence>
<feature type="transmembrane region" description="Helical" evidence="1">
    <location>
        <begin position="74"/>
        <end position="92"/>
    </location>
</feature>
<protein>
    <submittedName>
        <fullName evidence="2">Uncharacterized protein</fullName>
    </submittedName>
</protein>
<evidence type="ECO:0000313" key="3">
    <source>
        <dbReference type="Proteomes" id="UP001210865"/>
    </source>
</evidence>
<keyword evidence="1" id="KW-0472">Membrane</keyword>
<evidence type="ECO:0000313" key="2">
    <source>
        <dbReference type="EMBL" id="WBO22983.1"/>
    </source>
</evidence>
<proteinExistence type="predicted"/>
<feature type="transmembrane region" description="Helical" evidence="1">
    <location>
        <begin position="6"/>
        <end position="26"/>
    </location>
</feature>
<evidence type="ECO:0000256" key="1">
    <source>
        <dbReference type="SAM" id="Phobius"/>
    </source>
</evidence>
<keyword evidence="3" id="KW-1185">Reference proteome</keyword>
<keyword evidence="1" id="KW-0812">Transmembrane</keyword>